<comment type="similarity">
    <text evidence="2">Belongs to the HAD-like hydrolase superfamily. CbbY/CbbZ/Gph/YieH family.</text>
</comment>
<evidence type="ECO:0000256" key="2">
    <source>
        <dbReference type="ARBA" id="ARBA00006171"/>
    </source>
</evidence>
<dbReference type="RefSeq" id="WP_268051258.1">
    <property type="nucleotide sequence ID" value="NZ_JAPQES010000007.1"/>
</dbReference>
<dbReference type="Proteomes" id="UP001079657">
    <property type="component" value="Unassembled WGS sequence"/>
</dbReference>
<gene>
    <name evidence="5" type="ORF">OXH55_16810</name>
</gene>
<evidence type="ECO:0000256" key="1">
    <source>
        <dbReference type="ARBA" id="ARBA00001946"/>
    </source>
</evidence>
<accession>A0ABT4CTC0</accession>
<dbReference type="SFLD" id="SFLDS00003">
    <property type="entry name" value="Haloacid_Dehalogenase"/>
    <property type="match status" value="1"/>
</dbReference>
<dbReference type="EMBL" id="JAPQES010000007">
    <property type="protein sequence ID" value="MCY6372294.1"/>
    <property type="molecule type" value="Genomic_DNA"/>
</dbReference>
<dbReference type="InterPro" id="IPR036412">
    <property type="entry name" value="HAD-like_sf"/>
</dbReference>
<comment type="caution">
    <text evidence="5">The sequence shown here is derived from an EMBL/GenBank/DDBJ whole genome shotgun (WGS) entry which is preliminary data.</text>
</comment>
<dbReference type="CDD" id="cd16423">
    <property type="entry name" value="HAD_BPGM-like"/>
    <property type="match status" value="1"/>
</dbReference>
<dbReference type="Pfam" id="PF13419">
    <property type="entry name" value="HAD_2"/>
    <property type="match status" value="1"/>
</dbReference>
<keyword evidence="6" id="KW-1185">Reference proteome</keyword>
<name>A0ABT4CTC0_9CLOT</name>
<comment type="cofactor">
    <cofactor evidence="1">
        <name>Mg(2+)</name>
        <dbReference type="ChEBI" id="CHEBI:18420"/>
    </cofactor>
</comment>
<dbReference type="InterPro" id="IPR023214">
    <property type="entry name" value="HAD_sf"/>
</dbReference>
<keyword evidence="4" id="KW-0460">Magnesium</keyword>
<organism evidence="5 6">
    <name type="scientific">Clostridium ganghwense</name>
    <dbReference type="NCBI Taxonomy" id="312089"/>
    <lineage>
        <taxon>Bacteria</taxon>
        <taxon>Bacillati</taxon>
        <taxon>Bacillota</taxon>
        <taxon>Clostridia</taxon>
        <taxon>Eubacteriales</taxon>
        <taxon>Clostridiaceae</taxon>
        <taxon>Clostridium</taxon>
    </lineage>
</organism>
<dbReference type="SFLD" id="SFLDG01129">
    <property type="entry name" value="C1.5:_HAD__Beta-PGM__Phosphata"/>
    <property type="match status" value="1"/>
</dbReference>
<reference evidence="5" key="1">
    <citation type="submission" date="2022-12" db="EMBL/GenBank/DDBJ databases">
        <authorList>
            <person name="Wang J."/>
        </authorList>
    </citation>
    <scope>NUCLEOTIDE SEQUENCE</scope>
    <source>
        <strain evidence="5">HY-42-06</strain>
    </source>
</reference>
<keyword evidence="3" id="KW-0479">Metal-binding</keyword>
<evidence type="ECO:0000256" key="4">
    <source>
        <dbReference type="ARBA" id="ARBA00022842"/>
    </source>
</evidence>
<dbReference type="NCBIfam" id="TIGR01549">
    <property type="entry name" value="HAD-SF-IA-v1"/>
    <property type="match status" value="1"/>
</dbReference>
<dbReference type="SFLD" id="SFLDG01135">
    <property type="entry name" value="C1.5.6:_HAD__Beta-PGM__Phospha"/>
    <property type="match status" value="1"/>
</dbReference>
<evidence type="ECO:0000256" key="3">
    <source>
        <dbReference type="ARBA" id="ARBA00022723"/>
    </source>
</evidence>
<dbReference type="Gene3D" id="1.10.150.240">
    <property type="entry name" value="Putative phosphatase, domain 2"/>
    <property type="match status" value="1"/>
</dbReference>
<dbReference type="SUPFAM" id="SSF56784">
    <property type="entry name" value="HAD-like"/>
    <property type="match status" value="1"/>
</dbReference>
<evidence type="ECO:0000313" key="6">
    <source>
        <dbReference type="Proteomes" id="UP001079657"/>
    </source>
</evidence>
<dbReference type="NCBIfam" id="TIGR01509">
    <property type="entry name" value="HAD-SF-IA-v3"/>
    <property type="match status" value="1"/>
</dbReference>
<evidence type="ECO:0000313" key="5">
    <source>
        <dbReference type="EMBL" id="MCY6372294.1"/>
    </source>
</evidence>
<dbReference type="PANTHER" id="PTHR46193">
    <property type="entry name" value="6-PHOSPHOGLUCONATE PHOSPHATASE"/>
    <property type="match status" value="1"/>
</dbReference>
<dbReference type="InterPro" id="IPR006439">
    <property type="entry name" value="HAD-SF_hydro_IA"/>
</dbReference>
<proteinExistence type="inferred from homology"/>
<dbReference type="PANTHER" id="PTHR46193:SF21">
    <property type="entry name" value="SLL1138 PROTEIN"/>
    <property type="match status" value="1"/>
</dbReference>
<dbReference type="Gene3D" id="3.40.50.1000">
    <property type="entry name" value="HAD superfamily/HAD-like"/>
    <property type="match status" value="1"/>
</dbReference>
<sequence length="217" mass="24795">MIKYVIFDMDGVIIDSEPIHFKLEQKLFKSYGIEVSAKEHDTFIGSTSYYMWDSIRNKYKLSQDLEELVQKDRREYFELLSSSLDTEPIEGVCNLIKELYEKGIKIAVASSSPLDVIELVLKKFKISEYFDFIITGDFVEKSKPEPDIFLYAANKLGAKTENCVVIEDSHNGVRAAKKAGMKCIGYKNLNSGKQDLSMADRVIHSYSEIGFDELQKI</sequence>
<dbReference type="InterPro" id="IPR023198">
    <property type="entry name" value="PGP-like_dom2"/>
</dbReference>
<dbReference type="InterPro" id="IPR041492">
    <property type="entry name" value="HAD_2"/>
</dbReference>
<protein>
    <submittedName>
        <fullName evidence="5">HAD family phosphatase</fullName>
    </submittedName>
</protein>
<dbReference type="InterPro" id="IPR051600">
    <property type="entry name" value="Beta-PGM-like"/>
</dbReference>